<organism evidence="2 3">
    <name type="scientific">Chthoniobacter flavus Ellin428</name>
    <dbReference type="NCBI Taxonomy" id="497964"/>
    <lineage>
        <taxon>Bacteria</taxon>
        <taxon>Pseudomonadati</taxon>
        <taxon>Verrucomicrobiota</taxon>
        <taxon>Spartobacteria</taxon>
        <taxon>Chthoniobacterales</taxon>
        <taxon>Chthoniobacteraceae</taxon>
        <taxon>Chthoniobacter</taxon>
    </lineage>
</organism>
<evidence type="ECO:0000313" key="3">
    <source>
        <dbReference type="Proteomes" id="UP000005824"/>
    </source>
</evidence>
<dbReference type="AlphaFoldDB" id="B4D3G0"/>
<evidence type="ECO:0000313" key="2">
    <source>
        <dbReference type="EMBL" id="EDY19271.1"/>
    </source>
</evidence>
<gene>
    <name evidence="2" type="ORF">CfE428DRAFT_3448</name>
</gene>
<dbReference type="EMBL" id="ABVL01000009">
    <property type="protein sequence ID" value="EDY19271.1"/>
    <property type="molecule type" value="Genomic_DNA"/>
</dbReference>
<protein>
    <recommendedName>
        <fullName evidence="4">Lipoprotein</fullName>
    </recommendedName>
</protein>
<evidence type="ECO:0000256" key="1">
    <source>
        <dbReference type="SAM" id="MobiDB-lite"/>
    </source>
</evidence>
<dbReference type="Proteomes" id="UP000005824">
    <property type="component" value="Unassembled WGS sequence"/>
</dbReference>
<comment type="caution">
    <text evidence="2">The sequence shown here is derived from an EMBL/GenBank/DDBJ whole genome shotgun (WGS) entry which is preliminary data.</text>
</comment>
<feature type="region of interest" description="Disordered" evidence="1">
    <location>
        <begin position="61"/>
        <end position="96"/>
    </location>
</feature>
<feature type="region of interest" description="Disordered" evidence="1">
    <location>
        <begin position="109"/>
        <end position="146"/>
    </location>
</feature>
<name>B4D3G0_9BACT</name>
<sequence>MKQFCPLALAILFAGCAITPQDREASHQRQLEKEARANFIALKSQEHPGQAVVLHDEAAATTAATAPRPRASLQPTSHFVPTTYVPPAPAHRASRQDDTVYYWQVQATHRRTTPRQQAAEARYARELAKRPEDLTPEERTWADEHY</sequence>
<accession>B4D3G0</accession>
<dbReference type="RefSeq" id="WP_006980773.1">
    <property type="nucleotide sequence ID" value="NZ_ABVL01000009.1"/>
</dbReference>
<dbReference type="PROSITE" id="PS51257">
    <property type="entry name" value="PROKAR_LIPOPROTEIN"/>
    <property type="match status" value="1"/>
</dbReference>
<feature type="compositionally biased region" description="Low complexity" evidence="1">
    <location>
        <begin position="61"/>
        <end position="71"/>
    </location>
</feature>
<keyword evidence="3" id="KW-1185">Reference proteome</keyword>
<proteinExistence type="predicted"/>
<dbReference type="InParanoid" id="B4D3G0"/>
<evidence type="ECO:0008006" key="4">
    <source>
        <dbReference type="Google" id="ProtNLM"/>
    </source>
</evidence>
<feature type="compositionally biased region" description="Basic and acidic residues" evidence="1">
    <location>
        <begin position="122"/>
        <end position="146"/>
    </location>
</feature>
<reference evidence="2 3" key="1">
    <citation type="journal article" date="2011" name="J. Bacteriol.">
        <title>Genome sequence of Chthoniobacter flavus Ellin428, an aerobic heterotrophic soil bacterium.</title>
        <authorList>
            <person name="Kant R."/>
            <person name="van Passel M.W."/>
            <person name="Palva A."/>
            <person name="Lucas S."/>
            <person name="Lapidus A."/>
            <person name="Glavina Del Rio T."/>
            <person name="Dalin E."/>
            <person name="Tice H."/>
            <person name="Bruce D."/>
            <person name="Goodwin L."/>
            <person name="Pitluck S."/>
            <person name="Larimer F.W."/>
            <person name="Land M.L."/>
            <person name="Hauser L."/>
            <person name="Sangwan P."/>
            <person name="de Vos W.M."/>
            <person name="Janssen P.H."/>
            <person name="Smidt H."/>
        </authorList>
    </citation>
    <scope>NUCLEOTIDE SEQUENCE [LARGE SCALE GENOMIC DNA]</scope>
    <source>
        <strain evidence="2 3">Ellin428</strain>
    </source>
</reference>